<keyword evidence="3" id="KW-0663">Pyridoxal phosphate</keyword>
<evidence type="ECO:0000313" key="5">
    <source>
        <dbReference type="EMBL" id="SHK64990.1"/>
    </source>
</evidence>
<evidence type="ECO:0000256" key="3">
    <source>
        <dbReference type="ARBA" id="ARBA00022898"/>
    </source>
</evidence>
<dbReference type="InterPro" id="IPR049704">
    <property type="entry name" value="Aminotrans_3_PPA_site"/>
</dbReference>
<dbReference type="InterPro" id="IPR015422">
    <property type="entry name" value="PyrdxlP-dep_Trfase_small"/>
</dbReference>
<dbReference type="InterPro" id="IPR005814">
    <property type="entry name" value="Aminotrans_3"/>
</dbReference>
<evidence type="ECO:0000313" key="6">
    <source>
        <dbReference type="Proteomes" id="UP000184314"/>
    </source>
</evidence>
<dbReference type="EMBL" id="FQZX01000003">
    <property type="protein sequence ID" value="SHK64990.1"/>
    <property type="molecule type" value="Genomic_DNA"/>
</dbReference>
<dbReference type="GO" id="GO:0030170">
    <property type="term" value="F:pyridoxal phosphate binding"/>
    <property type="evidence" value="ECO:0007669"/>
    <property type="project" value="InterPro"/>
</dbReference>
<dbReference type="RefSeq" id="WP_073246625.1">
    <property type="nucleotide sequence ID" value="NZ_FQZX01000003.1"/>
</dbReference>
<dbReference type="Gene3D" id="3.40.640.10">
    <property type="entry name" value="Type I PLP-dependent aspartate aminotransferase-like (Major domain)"/>
    <property type="match status" value="1"/>
</dbReference>
<comment type="cofactor">
    <cofactor evidence="1">
        <name>pyridoxal 5'-phosphate</name>
        <dbReference type="ChEBI" id="CHEBI:597326"/>
    </cofactor>
</comment>
<protein>
    <submittedName>
        <fullName evidence="5">Hydroxylysine kinase /5-phosphonooxy-L-lysine phospho-lyase apoenzyme</fullName>
    </submittedName>
</protein>
<dbReference type="InterPro" id="IPR015424">
    <property type="entry name" value="PyrdxlP-dep_Trfase"/>
</dbReference>
<dbReference type="PROSITE" id="PS00600">
    <property type="entry name" value="AA_TRANSFER_CLASS_3"/>
    <property type="match status" value="1"/>
</dbReference>
<dbReference type="InterPro" id="IPR015421">
    <property type="entry name" value="PyrdxlP-dep_Trfase_major"/>
</dbReference>
<evidence type="ECO:0000256" key="2">
    <source>
        <dbReference type="ARBA" id="ARBA00008954"/>
    </source>
</evidence>
<dbReference type="AlphaFoldDB" id="A0A1M6U742"/>
<dbReference type="Gene3D" id="3.90.1200.10">
    <property type="match status" value="1"/>
</dbReference>
<dbReference type="GO" id="GO:0016301">
    <property type="term" value="F:kinase activity"/>
    <property type="evidence" value="ECO:0007669"/>
    <property type="project" value="UniProtKB-KW"/>
</dbReference>
<dbReference type="PANTHER" id="PTHR45688">
    <property type="match status" value="1"/>
</dbReference>
<organism evidence="5 6">
    <name type="scientific">Maribacter aquivivus</name>
    <dbReference type="NCBI Taxonomy" id="228958"/>
    <lineage>
        <taxon>Bacteria</taxon>
        <taxon>Pseudomonadati</taxon>
        <taxon>Bacteroidota</taxon>
        <taxon>Flavobacteriia</taxon>
        <taxon>Flavobacteriales</taxon>
        <taxon>Flavobacteriaceae</taxon>
        <taxon>Maribacter</taxon>
    </lineage>
</organism>
<dbReference type="InterPro" id="IPR011009">
    <property type="entry name" value="Kinase-like_dom_sf"/>
</dbReference>
<dbReference type="InterPro" id="IPR002575">
    <property type="entry name" value="Aminoglycoside_PTrfase"/>
</dbReference>
<keyword evidence="6" id="KW-1185">Reference proteome</keyword>
<dbReference type="Pfam" id="PF00202">
    <property type="entry name" value="Aminotran_3"/>
    <property type="match status" value="1"/>
</dbReference>
<dbReference type="OrthoDB" id="9801052at2"/>
<dbReference type="Gene3D" id="3.90.1150.10">
    <property type="entry name" value="Aspartate Aminotransferase, domain 1"/>
    <property type="match status" value="1"/>
</dbReference>
<dbReference type="GO" id="GO:0008483">
    <property type="term" value="F:transaminase activity"/>
    <property type="evidence" value="ECO:0007669"/>
    <property type="project" value="InterPro"/>
</dbReference>
<dbReference type="CDD" id="cd00610">
    <property type="entry name" value="OAT_like"/>
    <property type="match status" value="1"/>
</dbReference>
<dbReference type="PANTHER" id="PTHR45688:SF13">
    <property type="entry name" value="ALANINE--GLYOXYLATE AMINOTRANSFERASE 2-LIKE"/>
    <property type="match status" value="1"/>
</dbReference>
<keyword evidence="5" id="KW-0456">Lyase</keyword>
<reference evidence="6" key="1">
    <citation type="submission" date="2016-11" db="EMBL/GenBank/DDBJ databases">
        <authorList>
            <person name="Varghese N."/>
            <person name="Submissions S."/>
        </authorList>
    </citation>
    <scope>NUCLEOTIDE SEQUENCE [LARGE SCALE GENOMIC DNA]</scope>
    <source>
        <strain evidence="6">DSM 16478</strain>
    </source>
</reference>
<evidence type="ECO:0000256" key="1">
    <source>
        <dbReference type="ARBA" id="ARBA00001933"/>
    </source>
</evidence>
<accession>A0A1M6U742</accession>
<dbReference type="GO" id="GO:0016829">
    <property type="term" value="F:lyase activity"/>
    <property type="evidence" value="ECO:0007669"/>
    <property type="project" value="UniProtKB-KW"/>
</dbReference>
<dbReference type="Proteomes" id="UP000184314">
    <property type="component" value="Unassembled WGS sequence"/>
</dbReference>
<dbReference type="Pfam" id="PF01636">
    <property type="entry name" value="APH"/>
    <property type="match status" value="1"/>
</dbReference>
<keyword evidence="5" id="KW-0418">Kinase</keyword>
<dbReference type="SUPFAM" id="SSF56112">
    <property type="entry name" value="Protein kinase-like (PK-like)"/>
    <property type="match status" value="1"/>
</dbReference>
<feature type="domain" description="Aminoglycoside phosphotransferase" evidence="4">
    <location>
        <begin position="23"/>
        <end position="253"/>
    </location>
</feature>
<proteinExistence type="inferred from homology"/>
<sequence>MSNVNNFIEKEFGIQVTDCKQLDGYDNLNYSISTSDSSYIYKTYKYSEVSFDMVKAENDTLLFLQSDFKNKVPKPIPFKDGSYLGTFSIKEQPSICRMLSFLQGDFLGDVSHTVQLIESLGAFLAELDLKLKEFKNYTIQSRQWEWDLQYFDLNRKYIDDITNATDRNIVRYFFNQFEENIRPLFPELRKQIIHNDANEWNILVQNNKVTGIIDFGDLAHSFLINELAIAITYTCYDKENPLEWAVVLLKSYHEKLPLEAKEISILYYLIAARLCTSVCNSSHAQKVNPDNSYASVSEQSAWKMLYRWLTINPIHAENEFRKAANLPFEKPVSTSSLLKRRHEHISPILSTSYKDPIHMVRSAFQYMYDAEGNTFLDAYNNIPHVGHSHPKVVEAAQRQMAKLNTNTRYIYDELADYAEKLLKHFPPNLSKVFFVNSGSAASDLAVRMANNHTKSNTMMVMESGYHGNTQIAIDISDYKFNNPKGEGQKNHIIKATLPDTYRGKYTADIANAGTLYGKDAVSQIAQSKHTISAFISEPILGCAGQVPLADGYLKEVYPAIRAQGGVCISDEVQTGFGRLGDHFWGYEAHGVIPDIVILGKPIANGHPMGAVVCTQEIAASFEKGVEFFSSFGGNPVSCAIASAVLDVIAEEKLQENAKVVGDYYRSLLKNLMQKYSCIGDVRGSGLFIGFDIVKDNTKTPNTALASHIKNELRNRHILVSTDGPYDNVIKTKPPLCFSKENAEKVVTTVSDILDAYYNNGAIFDV</sequence>
<dbReference type="SUPFAM" id="SSF53383">
    <property type="entry name" value="PLP-dependent transferases"/>
    <property type="match status" value="1"/>
</dbReference>
<dbReference type="Gene3D" id="3.30.200.20">
    <property type="entry name" value="Phosphorylase Kinase, domain 1"/>
    <property type="match status" value="1"/>
</dbReference>
<dbReference type="STRING" id="228958.SAMN04488007_3515"/>
<gene>
    <name evidence="5" type="ORF">SAMN04488007_3515</name>
</gene>
<comment type="similarity">
    <text evidence="2">Belongs to the class-III pyridoxal-phosphate-dependent aminotransferase family.</text>
</comment>
<keyword evidence="5" id="KW-0808">Transferase</keyword>
<evidence type="ECO:0000259" key="4">
    <source>
        <dbReference type="Pfam" id="PF01636"/>
    </source>
</evidence>
<name>A0A1M6U742_9FLAO</name>